<keyword evidence="4" id="KW-0597">Phosphoprotein</keyword>
<dbReference type="InterPro" id="IPR036097">
    <property type="entry name" value="HisK_dim/P_sf"/>
</dbReference>
<dbReference type="InterPro" id="IPR001610">
    <property type="entry name" value="PAC"/>
</dbReference>
<dbReference type="PRINTS" id="PR00344">
    <property type="entry name" value="BCTRLSENSOR"/>
</dbReference>
<evidence type="ECO:0000313" key="15">
    <source>
        <dbReference type="Proteomes" id="UP000189670"/>
    </source>
</evidence>
<keyword evidence="7" id="KW-0418">Kinase</keyword>
<dbReference type="Gene3D" id="3.30.450.20">
    <property type="entry name" value="PAS domain"/>
    <property type="match status" value="4"/>
</dbReference>
<evidence type="ECO:0000256" key="4">
    <source>
        <dbReference type="ARBA" id="ARBA00022553"/>
    </source>
</evidence>
<keyword evidence="9" id="KW-0902">Two-component regulatory system</keyword>
<dbReference type="Pfam" id="PF00512">
    <property type="entry name" value="HisKA"/>
    <property type="match status" value="1"/>
</dbReference>
<dbReference type="GO" id="GO:0016020">
    <property type="term" value="C:membrane"/>
    <property type="evidence" value="ECO:0007669"/>
    <property type="project" value="UniProtKB-SubCell"/>
</dbReference>
<dbReference type="EC" id="2.7.13.3" evidence="3"/>
<feature type="domain" description="PAC" evidence="13">
    <location>
        <begin position="578"/>
        <end position="630"/>
    </location>
</feature>
<dbReference type="Pfam" id="PF08448">
    <property type="entry name" value="PAS_4"/>
    <property type="match status" value="2"/>
</dbReference>
<dbReference type="InterPro" id="IPR036890">
    <property type="entry name" value="HATPase_C_sf"/>
</dbReference>
<keyword evidence="5" id="KW-0808">Transferase</keyword>
<evidence type="ECO:0000256" key="9">
    <source>
        <dbReference type="ARBA" id="ARBA00023012"/>
    </source>
</evidence>
<comment type="subcellular location">
    <subcellularLocation>
        <location evidence="2">Membrane</location>
    </subcellularLocation>
</comment>
<dbReference type="Proteomes" id="UP000189670">
    <property type="component" value="Unassembled WGS sequence"/>
</dbReference>
<evidence type="ECO:0000256" key="2">
    <source>
        <dbReference type="ARBA" id="ARBA00004370"/>
    </source>
</evidence>
<comment type="catalytic activity">
    <reaction evidence="1">
        <text>ATP + protein L-histidine = ADP + protein N-phospho-L-histidine.</text>
        <dbReference type="EC" id="2.7.13.3"/>
    </reaction>
</comment>
<dbReference type="CDD" id="cd00130">
    <property type="entry name" value="PAS"/>
    <property type="match status" value="1"/>
</dbReference>
<keyword evidence="8" id="KW-0067">ATP-binding</keyword>
<dbReference type="AlphaFoldDB" id="A0A1V1P711"/>
<dbReference type="PROSITE" id="PS50109">
    <property type="entry name" value="HIS_KIN"/>
    <property type="match status" value="1"/>
</dbReference>
<name>A0A1V1P711_9BACT</name>
<proteinExistence type="predicted"/>
<feature type="domain" description="Histidine kinase" evidence="12">
    <location>
        <begin position="647"/>
        <end position="863"/>
    </location>
</feature>
<dbReference type="Pfam" id="PF02518">
    <property type="entry name" value="HATPase_c"/>
    <property type="match status" value="1"/>
</dbReference>
<dbReference type="InterPro" id="IPR000700">
    <property type="entry name" value="PAS-assoc_C"/>
</dbReference>
<reference evidence="15" key="1">
    <citation type="submission" date="2012-11" db="EMBL/GenBank/DDBJ databases">
        <authorList>
            <person name="Lucero-Rivera Y.E."/>
            <person name="Tovar-Ramirez D."/>
        </authorList>
    </citation>
    <scope>NUCLEOTIDE SEQUENCE [LARGE SCALE GENOMIC DNA]</scope>
    <source>
        <strain evidence="15">Araruama</strain>
    </source>
</reference>
<evidence type="ECO:0000256" key="11">
    <source>
        <dbReference type="ARBA" id="ARBA00023306"/>
    </source>
</evidence>
<dbReference type="InterPro" id="IPR003661">
    <property type="entry name" value="HisK_dim/P_dom"/>
</dbReference>
<dbReference type="NCBIfam" id="TIGR00229">
    <property type="entry name" value="sensory_box"/>
    <property type="match status" value="3"/>
</dbReference>
<dbReference type="SMART" id="SM00091">
    <property type="entry name" value="PAS"/>
    <property type="match status" value="3"/>
</dbReference>
<dbReference type="PANTHER" id="PTHR43047">
    <property type="entry name" value="TWO-COMPONENT HISTIDINE PROTEIN KINASE"/>
    <property type="match status" value="1"/>
</dbReference>
<dbReference type="Gene3D" id="3.30.565.10">
    <property type="entry name" value="Histidine kinase-like ATPase, C-terminal domain"/>
    <property type="match status" value="1"/>
</dbReference>
<dbReference type="InterPro" id="IPR005467">
    <property type="entry name" value="His_kinase_dom"/>
</dbReference>
<comment type="caution">
    <text evidence="14">The sequence shown here is derived from an EMBL/GenBank/DDBJ whole genome shotgun (WGS) entry which is preliminary data.</text>
</comment>
<dbReference type="SMART" id="SM00086">
    <property type="entry name" value="PAC"/>
    <property type="match status" value="2"/>
</dbReference>
<evidence type="ECO:0000259" key="13">
    <source>
        <dbReference type="PROSITE" id="PS50113"/>
    </source>
</evidence>
<dbReference type="InterPro" id="IPR003594">
    <property type="entry name" value="HATPase_dom"/>
</dbReference>
<dbReference type="SUPFAM" id="SSF47384">
    <property type="entry name" value="Homodimeric domain of signal transducing histidine kinase"/>
    <property type="match status" value="1"/>
</dbReference>
<evidence type="ECO:0000313" key="14">
    <source>
        <dbReference type="EMBL" id="ETR70578.1"/>
    </source>
</evidence>
<dbReference type="GO" id="GO:0005524">
    <property type="term" value="F:ATP binding"/>
    <property type="evidence" value="ECO:0007669"/>
    <property type="project" value="UniProtKB-KW"/>
</dbReference>
<evidence type="ECO:0000256" key="7">
    <source>
        <dbReference type="ARBA" id="ARBA00022777"/>
    </source>
</evidence>
<evidence type="ECO:0000256" key="6">
    <source>
        <dbReference type="ARBA" id="ARBA00022741"/>
    </source>
</evidence>
<dbReference type="GO" id="GO:0000155">
    <property type="term" value="F:phosphorelay sensor kinase activity"/>
    <property type="evidence" value="ECO:0007669"/>
    <property type="project" value="InterPro"/>
</dbReference>
<dbReference type="Gene3D" id="3.40.50.2300">
    <property type="match status" value="1"/>
</dbReference>
<organism evidence="14 15">
    <name type="scientific">Candidatus Magnetoglobus multicellularis str. Araruama</name>
    <dbReference type="NCBI Taxonomy" id="890399"/>
    <lineage>
        <taxon>Bacteria</taxon>
        <taxon>Pseudomonadati</taxon>
        <taxon>Thermodesulfobacteriota</taxon>
        <taxon>Desulfobacteria</taxon>
        <taxon>Desulfobacterales</taxon>
        <taxon>Desulfobacteraceae</taxon>
        <taxon>Candidatus Magnetoglobus</taxon>
    </lineage>
</organism>
<keyword evidence="11" id="KW-0131">Cell cycle</keyword>
<evidence type="ECO:0000256" key="5">
    <source>
        <dbReference type="ARBA" id="ARBA00022679"/>
    </source>
</evidence>
<dbReference type="EMBL" id="ATBP01000402">
    <property type="protein sequence ID" value="ETR70578.1"/>
    <property type="molecule type" value="Genomic_DNA"/>
</dbReference>
<dbReference type="FunFam" id="3.30.565.10:FF:000010">
    <property type="entry name" value="Sensor histidine kinase RcsC"/>
    <property type="match status" value="1"/>
</dbReference>
<dbReference type="InterPro" id="IPR035965">
    <property type="entry name" value="PAS-like_dom_sf"/>
</dbReference>
<dbReference type="CDD" id="cd00082">
    <property type="entry name" value="HisKA"/>
    <property type="match status" value="1"/>
</dbReference>
<dbReference type="InterPro" id="IPR000014">
    <property type="entry name" value="PAS"/>
</dbReference>
<evidence type="ECO:0000256" key="10">
    <source>
        <dbReference type="ARBA" id="ARBA00023136"/>
    </source>
</evidence>
<evidence type="ECO:0000256" key="1">
    <source>
        <dbReference type="ARBA" id="ARBA00000085"/>
    </source>
</evidence>
<protein>
    <recommendedName>
        <fullName evidence="3">histidine kinase</fullName>
        <ecNumber evidence="3">2.7.13.3</ecNumber>
    </recommendedName>
</protein>
<evidence type="ECO:0000259" key="12">
    <source>
        <dbReference type="PROSITE" id="PS50109"/>
    </source>
</evidence>
<dbReference type="SUPFAM" id="SSF55785">
    <property type="entry name" value="PYP-like sensor domain (PAS domain)"/>
    <property type="match status" value="4"/>
</dbReference>
<dbReference type="InterPro" id="IPR004358">
    <property type="entry name" value="Sig_transdc_His_kin-like_C"/>
</dbReference>
<dbReference type="Pfam" id="PF13426">
    <property type="entry name" value="PAS_9"/>
    <property type="match status" value="1"/>
</dbReference>
<evidence type="ECO:0000256" key="3">
    <source>
        <dbReference type="ARBA" id="ARBA00012438"/>
    </source>
</evidence>
<keyword evidence="10" id="KW-0472">Membrane</keyword>
<dbReference type="SUPFAM" id="SSF55874">
    <property type="entry name" value="ATPase domain of HSP90 chaperone/DNA topoisomerase II/histidine kinase"/>
    <property type="match status" value="1"/>
</dbReference>
<evidence type="ECO:0000256" key="8">
    <source>
        <dbReference type="ARBA" id="ARBA00022840"/>
    </source>
</evidence>
<dbReference type="PROSITE" id="PS50113">
    <property type="entry name" value="PAC"/>
    <property type="match status" value="1"/>
</dbReference>
<dbReference type="SMART" id="SM00387">
    <property type="entry name" value="HATPase_c"/>
    <property type="match status" value="1"/>
</dbReference>
<dbReference type="Gene3D" id="1.10.287.130">
    <property type="match status" value="1"/>
</dbReference>
<accession>A0A1V1P711</accession>
<sequence>MKVIYITQQANPEIKQFLTRKHCSIVLCNVVEQAQFHDIQSQDIYIIADFSEQKESPLAIIEHIVEKCQSPSRFILGILSESHIHSLSALLDAGMNDYLRQPVDMRLFMNRFSTISQTHSQMLDQLMNESEQRIQTLLKAIPDLVFKFNREGRLLDFHMGRKDDLFQYPNDFLGSHIHDMMPSSMAKKTMHHAEKAFETFYPQIFEAQVDNHVNDIPKFYECRVMASGSEFIVIIRNITTRKTAEALINEAHEYLVQAFHTELVGMAILEKDTEMFLSVNPGFEVMTDRSKEQLIQKKCQETGIFSVAQWSHIISNLSSANPLYNHEISVQTQDGKMNELLFSIAPVAVGNKDCFLMVMVDITHRKAIEEKWHKFEFLSNASKESMTLIDSDYRYEAVNRTYCEAKSKSWDDFVGKTVSDVWGEEVFESTLKHYLDQCFSGKEIHYESWFEFGKSGKSHCYEVNYYPYYDDNNRITHAVVVTSDVTRYKDEIRERKQTEKSLQENLNFVNTLMDTIPHPIFYNNKSFHFEGCNAAFEFVMGVSSEAVVGKSIFDIFPQPVAQDIYKKDMELFENPGIQVYEKAIPCADGATREFIIYKATFLDTANEIRGLLGMMLDISEHKQAEALQKAKEIAESANQAKSEFLAHMSHELRTPLNGILGYTQMLKRDKHLSEFQQNAVQIIHNCGEHLLTMINDILDLSKIEARKMILEPVDFGLINLLNSIVEVARIKAEQKNIYLSFLSSKDLPEGVHADEKRLRQVLLNLIGNAIKFVDKGGVVFRVFTPGNRIRFEIEDTGPGIDEDSIKEIFLPFHQVGDQAKKKEGTGLGLAISQRIIRMMGAEIHVKSIPGKGSTFWFELNLPEVSWRKPGMAADEFKTIIGYKDHRRTLLVVDDKEKTERF</sequence>
<dbReference type="CDD" id="cd16922">
    <property type="entry name" value="HATPase_EvgS-ArcB-TorS-like"/>
    <property type="match status" value="1"/>
</dbReference>
<dbReference type="SMART" id="SM00388">
    <property type="entry name" value="HisKA"/>
    <property type="match status" value="1"/>
</dbReference>
<gene>
    <name evidence="14" type="ORF">OMM_03144</name>
</gene>
<keyword evidence="6" id="KW-0547">Nucleotide-binding</keyword>
<dbReference type="InterPro" id="IPR013656">
    <property type="entry name" value="PAS_4"/>
</dbReference>
<dbReference type="FunFam" id="1.10.287.130:FF:000038">
    <property type="entry name" value="Sensory transduction histidine kinase"/>
    <property type="match status" value="1"/>
</dbReference>